<dbReference type="PANTHER" id="PTHR34415:SF1">
    <property type="entry name" value="INTEGRASE CATALYTIC DOMAIN-CONTAINING PROTEIN"/>
    <property type="match status" value="1"/>
</dbReference>
<name>A0A2P4Y7J1_9STRA</name>
<feature type="region of interest" description="Disordered" evidence="1">
    <location>
        <begin position="397"/>
        <end position="439"/>
    </location>
</feature>
<gene>
    <name evidence="2" type="ORF">PHPALM_9341</name>
</gene>
<keyword evidence="3" id="KW-1185">Reference proteome</keyword>
<evidence type="ECO:0000313" key="2">
    <source>
        <dbReference type="EMBL" id="POM73777.1"/>
    </source>
</evidence>
<dbReference type="Proteomes" id="UP000237271">
    <property type="component" value="Unassembled WGS sequence"/>
</dbReference>
<organism evidence="2 3">
    <name type="scientific">Phytophthora palmivora</name>
    <dbReference type="NCBI Taxonomy" id="4796"/>
    <lineage>
        <taxon>Eukaryota</taxon>
        <taxon>Sar</taxon>
        <taxon>Stramenopiles</taxon>
        <taxon>Oomycota</taxon>
        <taxon>Peronosporomycetes</taxon>
        <taxon>Peronosporales</taxon>
        <taxon>Peronosporaceae</taxon>
        <taxon>Phytophthora</taxon>
    </lineage>
</organism>
<dbReference type="PANTHER" id="PTHR34415">
    <property type="entry name" value="INTEGRASE CATALYTIC DOMAIN-CONTAINING PROTEIN"/>
    <property type="match status" value="1"/>
</dbReference>
<sequence>MAKDRSPFAKLSGDVVPKRIDGVVKKQYSHEDYTLLPHYFTWNQLHAEMLIYVLENKLEVREPRPSTFRKLLQRCCPNIRIRSPRSNVCDVCTIMYTKMKFGVTADLTEELGHHTTAAKEMRSEYKNDLCLASEECAVIVMDFSQKFDTSERDIHSITMSIEYNYVYDESAAGKGTDEVKGMVHHFIQKIVLPGGHRRLPIYADNCGGQNKKNFVVKVLLALAQMGGLEPVAYQERSGLRFWSHQKEVCQRGHMAMDQLLEVVNAASVSSALVHIAKDNNVMKVFRKIVKEAYKDLGHMQHYQIFEMEYAKPGVVSCRVGPTGEVFTQDLRRSFGGIQTNDAKLRAQAPPPNLEKKQQMYNKVRPYVPHKYVDDTIYDDPNDEEVARVAEAKQVRRKAAAMSKKTASTAPEAKDGATEVSRVESNAIEMNSNRGESSSA</sequence>
<dbReference type="EMBL" id="NCKW01005010">
    <property type="protein sequence ID" value="POM73777.1"/>
    <property type="molecule type" value="Genomic_DNA"/>
</dbReference>
<evidence type="ECO:0000313" key="3">
    <source>
        <dbReference type="Proteomes" id="UP000237271"/>
    </source>
</evidence>
<comment type="caution">
    <text evidence="2">The sequence shown here is derived from an EMBL/GenBank/DDBJ whole genome shotgun (WGS) entry which is preliminary data.</text>
</comment>
<protein>
    <submittedName>
        <fullName evidence="2">Uncharacterized protein</fullName>
    </submittedName>
</protein>
<feature type="compositionally biased region" description="Low complexity" evidence="1">
    <location>
        <begin position="399"/>
        <end position="409"/>
    </location>
</feature>
<dbReference type="AlphaFoldDB" id="A0A2P4Y7J1"/>
<reference evidence="2 3" key="1">
    <citation type="journal article" date="2017" name="Genome Biol. Evol.">
        <title>Phytophthora megakarya and P. palmivora, closely related causal agents of cacao black pod rot, underwent increases in genome sizes and gene numbers by different mechanisms.</title>
        <authorList>
            <person name="Ali S.S."/>
            <person name="Shao J."/>
            <person name="Lary D.J."/>
            <person name="Kronmiller B."/>
            <person name="Shen D."/>
            <person name="Strem M.D."/>
            <person name="Amoako-Attah I."/>
            <person name="Akrofi A.Y."/>
            <person name="Begoude B.A."/>
            <person name="Ten Hoopen G.M."/>
            <person name="Coulibaly K."/>
            <person name="Kebe B.I."/>
            <person name="Melnick R.L."/>
            <person name="Guiltinan M.J."/>
            <person name="Tyler B.M."/>
            <person name="Meinhardt L.W."/>
            <person name="Bailey B.A."/>
        </authorList>
    </citation>
    <scope>NUCLEOTIDE SEQUENCE [LARGE SCALE GENOMIC DNA]</scope>
    <source>
        <strain evidence="3">sbr112.9</strain>
    </source>
</reference>
<proteinExistence type="predicted"/>
<accession>A0A2P4Y7J1</accession>
<feature type="compositionally biased region" description="Polar residues" evidence="1">
    <location>
        <begin position="427"/>
        <end position="439"/>
    </location>
</feature>
<dbReference type="OrthoDB" id="127459at2759"/>
<evidence type="ECO:0000256" key="1">
    <source>
        <dbReference type="SAM" id="MobiDB-lite"/>
    </source>
</evidence>